<dbReference type="InterPro" id="IPR019734">
    <property type="entry name" value="TPR_rpt"/>
</dbReference>
<evidence type="ECO:0000313" key="9">
    <source>
        <dbReference type="Proteomes" id="UP000679725"/>
    </source>
</evidence>
<dbReference type="SUPFAM" id="SSF48452">
    <property type="entry name" value="TPR-like"/>
    <property type="match status" value="1"/>
</dbReference>
<keyword evidence="3" id="KW-0597">Phosphoprotein</keyword>
<dbReference type="SMART" id="SM00028">
    <property type="entry name" value="TPR"/>
    <property type="match status" value="3"/>
</dbReference>
<evidence type="ECO:0000256" key="3">
    <source>
        <dbReference type="ARBA" id="ARBA00022553"/>
    </source>
</evidence>
<dbReference type="PANTHER" id="PTHR43047">
    <property type="entry name" value="TWO-COMPONENT HISTIDINE PROTEIN KINASE"/>
    <property type="match status" value="1"/>
</dbReference>
<keyword evidence="4 8" id="KW-0808">Transferase</keyword>
<dbReference type="CDD" id="cd00082">
    <property type="entry name" value="HisKA"/>
    <property type="match status" value="1"/>
</dbReference>
<dbReference type="Pfam" id="PF02518">
    <property type="entry name" value="HATPase_c"/>
    <property type="match status" value="1"/>
</dbReference>
<dbReference type="PRINTS" id="PR00344">
    <property type="entry name" value="BCTRLSENSOR"/>
</dbReference>
<evidence type="ECO:0000256" key="1">
    <source>
        <dbReference type="ARBA" id="ARBA00000085"/>
    </source>
</evidence>
<gene>
    <name evidence="8" type="primary">sasA_15</name>
    <name evidence="8" type="ORF">DYBT9623_01770</name>
</gene>
<dbReference type="InterPro" id="IPR005467">
    <property type="entry name" value="His_kinase_dom"/>
</dbReference>
<dbReference type="PROSITE" id="PS50109">
    <property type="entry name" value="HIS_KIN"/>
    <property type="match status" value="1"/>
</dbReference>
<dbReference type="Gene3D" id="3.30.565.10">
    <property type="entry name" value="Histidine kinase-like ATPase, C-terminal domain"/>
    <property type="match status" value="1"/>
</dbReference>
<keyword evidence="9" id="KW-1185">Reference proteome</keyword>
<dbReference type="RefSeq" id="WP_215233132.1">
    <property type="nucleotide sequence ID" value="NZ_CAJRAU010000002.1"/>
</dbReference>
<keyword evidence="6" id="KW-1133">Transmembrane helix</keyword>
<evidence type="ECO:0000256" key="2">
    <source>
        <dbReference type="ARBA" id="ARBA00012438"/>
    </source>
</evidence>
<dbReference type="Gene3D" id="1.10.287.130">
    <property type="match status" value="1"/>
</dbReference>
<reference evidence="8 9" key="1">
    <citation type="submission" date="2021-04" db="EMBL/GenBank/DDBJ databases">
        <authorList>
            <person name="Rodrigo-Torres L."/>
            <person name="Arahal R. D."/>
            <person name="Lucena T."/>
        </authorList>
    </citation>
    <scope>NUCLEOTIDE SEQUENCE [LARGE SCALE GENOMIC DNA]</scope>
    <source>
        <strain evidence="8 9">CECT 9623</strain>
    </source>
</reference>
<proteinExistence type="predicted"/>
<dbReference type="InterPro" id="IPR036097">
    <property type="entry name" value="HisK_dim/P_sf"/>
</dbReference>
<dbReference type="EC" id="2.7.13.3" evidence="2"/>
<evidence type="ECO:0000313" key="8">
    <source>
        <dbReference type="EMBL" id="CAG5069036.1"/>
    </source>
</evidence>
<dbReference type="InterPro" id="IPR036890">
    <property type="entry name" value="HATPase_C_sf"/>
</dbReference>
<feature type="domain" description="Histidine kinase" evidence="7">
    <location>
        <begin position="480"/>
        <end position="692"/>
    </location>
</feature>
<dbReference type="InterPro" id="IPR004358">
    <property type="entry name" value="Sig_transdc_His_kin-like_C"/>
</dbReference>
<name>A0ABM8UNQ5_9BACT</name>
<comment type="catalytic activity">
    <reaction evidence="1">
        <text>ATP + protein L-histidine = ADP + protein N-phospho-L-histidine.</text>
        <dbReference type="EC" id="2.7.13.3"/>
    </reaction>
</comment>
<dbReference type="SUPFAM" id="SSF47384">
    <property type="entry name" value="Homodimeric domain of signal transducing histidine kinase"/>
    <property type="match status" value="1"/>
</dbReference>
<dbReference type="SMART" id="SM00387">
    <property type="entry name" value="HATPase_c"/>
    <property type="match status" value="1"/>
</dbReference>
<dbReference type="InterPro" id="IPR011990">
    <property type="entry name" value="TPR-like_helical_dom_sf"/>
</dbReference>
<dbReference type="Pfam" id="PF00512">
    <property type="entry name" value="HisKA"/>
    <property type="match status" value="1"/>
</dbReference>
<dbReference type="Proteomes" id="UP000679725">
    <property type="component" value="Unassembled WGS sequence"/>
</dbReference>
<evidence type="ECO:0000256" key="6">
    <source>
        <dbReference type="SAM" id="Phobius"/>
    </source>
</evidence>
<keyword evidence="6" id="KW-0472">Membrane</keyword>
<dbReference type="Gene3D" id="1.25.40.10">
    <property type="entry name" value="Tetratricopeptide repeat domain"/>
    <property type="match status" value="1"/>
</dbReference>
<sequence>MKKYFGSPVPAYTLKTFLLCFAALWFFTECQKSIKPAQEDQLEMWIDSLDRHSRKIGIKNAIHTLDSIMATRPKKTFADRMQYYKFMKVLCHRDSTLSEEALSYTDSLLLLFSSVQVREMYPAEYSKALLLKGDDLLKQKEYYRAYRNYYHGKSFLTGLGEICECARYSSRIANISYKEENYYQAIEYWQQELKELAKCREADNFQLQFIEKQGSIRNIGMAYIHLNQPDIASDQFRKAMDFIDKNESKFPREKNFIKFARIVILLNQAEAHVLKKEMKIAERLLKKCLQHDPEIDWSMEVERDSRQLLARIYIETKEFSKADEQLRILKSVTGSANDAATASLHQKLQGSVLFGQGRFEEAGRLMLASQETDRNNKLKKNIENKSDVSVLLQQVQREHEVELVAEKDAQKELILRFVILISITLCVIAYQIWRSARRSAANLRAVTELNKAVTQSNIVLQDTVNALEHAEAENQTVLRIVAHDLRSPIAAMISASHLIFWEHTPSKDQLEIVTAMQQSGEMANALISQILQSSADREKISTSNIALPEIVQSCVDMLRHKAGEKQQTLDFQFEEVTAPVDREKIWRVFCNLLSNAIKFSPPGSTVLVNLQKQGAQVLLTVRDHGIGIPDELKGEIFLPSDNAKRSGTAGEQSFGIGLSICKQIVEAHGGRIWFESESGIGTAFFVELPAMPLDS</sequence>
<dbReference type="InterPro" id="IPR003594">
    <property type="entry name" value="HATPase_dom"/>
</dbReference>
<protein>
    <recommendedName>
        <fullName evidence="2">histidine kinase</fullName>
        <ecNumber evidence="2">2.7.13.3</ecNumber>
    </recommendedName>
</protein>
<keyword evidence="6" id="KW-0812">Transmembrane</keyword>
<evidence type="ECO:0000259" key="7">
    <source>
        <dbReference type="PROSITE" id="PS50109"/>
    </source>
</evidence>
<feature type="transmembrane region" description="Helical" evidence="6">
    <location>
        <begin position="413"/>
        <end position="433"/>
    </location>
</feature>
<evidence type="ECO:0000256" key="5">
    <source>
        <dbReference type="ARBA" id="ARBA00022777"/>
    </source>
</evidence>
<evidence type="ECO:0000256" key="4">
    <source>
        <dbReference type="ARBA" id="ARBA00022679"/>
    </source>
</evidence>
<dbReference type="InterPro" id="IPR003661">
    <property type="entry name" value="HisK_dim/P_dom"/>
</dbReference>
<dbReference type="SMART" id="SM00388">
    <property type="entry name" value="HisKA"/>
    <property type="match status" value="1"/>
</dbReference>
<dbReference type="PANTHER" id="PTHR43047:SF72">
    <property type="entry name" value="OSMOSENSING HISTIDINE PROTEIN KINASE SLN1"/>
    <property type="match status" value="1"/>
</dbReference>
<keyword evidence="5" id="KW-0418">Kinase</keyword>
<dbReference type="GO" id="GO:0016740">
    <property type="term" value="F:transferase activity"/>
    <property type="evidence" value="ECO:0007669"/>
    <property type="project" value="UniProtKB-KW"/>
</dbReference>
<comment type="caution">
    <text evidence="8">The sequence shown here is derived from an EMBL/GenBank/DDBJ whole genome shotgun (WGS) entry which is preliminary data.</text>
</comment>
<dbReference type="EMBL" id="CAJRAU010000002">
    <property type="protein sequence ID" value="CAG5069036.1"/>
    <property type="molecule type" value="Genomic_DNA"/>
</dbReference>
<organism evidence="8 9">
    <name type="scientific">Dyadobacter linearis</name>
    <dbReference type="NCBI Taxonomy" id="2823330"/>
    <lineage>
        <taxon>Bacteria</taxon>
        <taxon>Pseudomonadati</taxon>
        <taxon>Bacteroidota</taxon>
        <taxon>Cytophagia</taxon>
        <taxon>Cytophagales</taxon>
        <taxon>Spirosomataceae</taxon>
        <taxon>Dyadobacter</taxon>
    </lineage>
</organism>
<dbReference type="SUPFAM" id="SSF55874">
    <property type="entry name" value="ATPase domain of HSP90 chaperone/DNA topoisomerase II/histidine kinase"/>
    <property type="match status" value="1"/>
</dbReference>
<dbReference type="CDD" id="cd00075">
    <property type="entry name" value="HATPase"/>
    <property type="match status" value="1"/>
</dbReference>
<accession>A0ABM8UNQ5</accession>